<dbReference type="Proteomes" id="UP001196068">
    <property type="component" value="Unassembled WGS sequence"/>
</dbReference>
<comment type="caution">
    <text evidence="2">The sequence shown here is derived from an EMBL/GenBank/DDBJ whole genome shotgun (WGS) entry which is preliminary data.</text>
</comment>
<name>A0AAF1JZA3_9PROT</name>
<dbReference type="EMBL" id="JAAEDH010000011">
    <property type="protein sequence ID" value="MBR0655628.1"/>
    <property type="molecule type" value="Genomic_DNA"/>
</dbReference>
<dbReference type="SUPFAM" id="SSF52833">
    <property type="entry name" value="Thioredoxin-like"/>
    <property type="match status" value="1"/>
</dbReference>
<dbReference type="AlphaFoldDB" id="A0AAF1JZA3"/>
<evidence type="ECO:0000313" key="3">
    <source>
        <dbReference type="Proteomes" id="UP001196068"/>
    </source>
</evidence>
<dbReference type="PANTHER" id="PTHR13887">
    <property type="entry name" value="GLUTATHIONE S-TRANSFERASE KAPPA"/>
    <property type="match status" value="1"/>
</dbReference>
<gene>
    <name evidence="2" type="ORF">GXW79_11105</name>
</gene>
<dbReference type="InterPro" id="IPR001853">
    <property type="entry name" value="DSBA-like_thioredoxin_dom"/>
</dbReference>
<evidence type="ECO:0000259" key="1">
    <source>
        <dbReference type="Pfam" id="PF01323"/>
    </source>
</evidence>
<proteinExistence type="predicted"/>
<sequence length="219" mass="24033">MAGHIDIVSDAICPWCWIGKRHFAAALAILDEEGLRFTWSWRPYQLNPDMPAAGVAREAYRARKFGNAERARQLDAQVADVGRSAGLDFRFDRMTRTPNTIEAHRLLRLAEPSGRQDALAEALFRAYFHEGQDIGDRVVLGAIGRDVGVDDAAIAAFEGSEAAREEVVAEDAALRQAGLNGVPSFVLDRHLLFSGALPPEQMAASIGRAVRILRDRAAR</sequence>
<keyword evidence="3" id="KW-1185">Reference proteome</keyword>
<reference evidence="2" key="2">
    <citation type="journal article" date="2021" name="Syst. Appl. Microbiol.">
        <title>Roseomonas hellenica sp. nov., isolated from roots of wild-growing Alkanna tinctoria.</title>
        <authorList>
            <person name="Rat A."/>
            <person name="Naranjo H.D."/>
            <person name="Lebbe L."/>
            <person name="Cnockaert M."/>
            <person name="Krigas N."/>
            <person name="Grigoriadou K."/>
            <person name="Maloupa E."/>
            <person name="Willems A."/>
        </authorList>
    </citation>
    <scope>NUCLEOTIDE SEQUENCE</scope>
    <source>
        <strain evidence="2">LMG 28251</strain>
    </source>
</reference>
<dbReference type="CDD" id="cd03024">
    <property type="entry name" value="DsbA_FrnE"/>
    <property type="match status" value="1"/>
</dbReference>
<dbReference type="Gene3D" id="3.40.30.10">
    <property type="entry name" value="Glutaredoxin"/>
    <property type="match status" value="1"/>
</dbReference>
<dbReference type="Pfam" id="PF01323">
    <property type="entry name" value="DSBA"/>
    <property type="match status" value="1"/>
</dbReference>
<reference evidence="2" key="1">
    <citation type="submission" date="2020-01" db="EMBL/GenBank/DDBJ databases">
        <authorList>
            <person name="Rat A."/>
        </authorList>
    </citation>
    <scope>NUCLEOTIDE SEQUENCE</scope>
    <source>
        <strain evidence="2">LMG 28251</strain>
    </source>
</reference>
<dbReference type="PANTHER" id="PTHR13887:SF41">
    <property type="entry name" value="THIOREDOXIN SUPERFAMILY PROTEIN"/>
    <property type="match status" value="1"/>
</dbReference>
<evidence type="ECO:0000313" key="2">
    <source>
        <dbReference type="EMBL" id="MBR0655628.1"/>
    </source>
</evidence>
<organism evidence="2 3">
    <name type="scientific">Plastoroseomonas arctica</name>
    <dbReference type="NCBI Taxonomy" id="1509237"/>
    <lineage>
        <taxon>Bacteria</taxon>
        <taxon>Pseudomonadati</taxon>
        <taxon>Pseudomonadota</taxon>
        <taxon>Alphaproteobacteria</taxon>
        <taxon>Acetobacterales</taxon>
        <taxon>Acetobacteraceae</taxon>
        <taxon>Plastoroseomonas</taxon>
    </lineage>
</organism>
<accession>A0AAF1JZA3</accession>
<protein>
    <submittedName>
        <fullName evidence="2">DsbA family oxidoreductase</fullName>
    </submittedName>
</protein>
<feature type="domain" description="DSBA-like thioredoxin" evidence="1">
    <location>
        <begin position="5"/>
        <end position="206"/>
    </location>
</feature>
<dbReference type="InterPro" id="IPR036249">
    <property type="entry name" value="Thioredoxin-like_sf"/>
</dbReference>
<dbReference type="GO" id="GO:0016491">
    <property type="term" value="F:oxidoreductase activity"/>
    <property type="evidence" value="ECO:0007669"/>
    <property type="project" value="InterPro"/>
</dbReference>